<gene>
    <name evidence="25" type="primary">cdsA_1</name>
    <name evidence="25" type="ORF">Pan14r_17960</name>
</gene>
<comment type="subcellular location">
    <subcellularLocation>
        <location evidence="2">Cell membrane</location>
        <topology evidence="2">Multi-pass membrane protein</topology>
    </subcellularLocation>
</comment>
<feature type="transmembrane region" description="Helical" evidence="24">
    <location>
        <begin position="243"/>
        <end position="261"/>
    </location>
</feature>
<dbReference type="GO" id="GO:0004605">
    <property type="term" value="F:phosphatidate cytidylyltransferase activity"/>
    <property type="evidence" value="ECO:0007669"/>
    <property type="project" value="UniProtKB-EC"/>
</dbReference>
<keyword evidence="12 25" id="KW-0548">Nucleotidyltransferase</keyword>
<feature type="transmembrane region" description="Helical" evidence="24">
    <location>
        <begin position="39"/>
        <end position="60"/>
    </location>
</feature>
<evidence type="ECO:0000256" key="2">
    <source>
        <dbReference type="ARBA" id="ARBA00004651"/>
    </source>
</evidence>
<comment type="caution">
    <text evidence="25">The sequence shown here is derived from an EMBL/GenBank/DDBJ whole genome shotgun (WGS) entry which is preliminary data.</text>
</comment>
<evidence type="ECO:0000256" key="13">
    <source>
        <dbReference type="ARBA" id="ARBA00022989"/>
    </source>
</evidence>
<keyword evidence="26" id="KW-1185">Reference proteome</keyword>
<dbReference type="OrthoDB" id="9799199at2"/>
<evidence type="ECO:0000256" key="1">
    <source>
        <dbReference type="ARBA" id="ARBA00001698"/>
    </source>
</evidence>
<evidence type="ECO:0000256" key="20">
    <source>
        <dbReference type="ARBA" id="ARBA00032253"/>
    </source>
</evidence>
<keyword evidence="16" id="KW-0594">Phospholipid biosynthesis</keyword>
<dbReference type="RefSeq" id="WP_145299430.1">
    <property type="nucleotide sequence ID" value="NZ_CP036319.1"/>
</dbReference>
<keyword evidence="9" id="KW-0444">Lipid biosynthesis</keyword>
<sequence length="312" mass="32523">MSTNNLAARLKSSAVLIAALVTLGYLDLAFPHPDLPGVWLLPALLFFSLGTAWDVTRLLIVSGRPLSTQICLIATGMVTLSTCVPLLWPACGMVYPVDCKIGHSGWIAVAAVTAVFVVMANEMARYDGQRRGAIERTMAGAFVALYIGMPMAMLVLIRQMHADDSPTWGLSAVLSMVAITKSADAGAYFAGKTLGRHKLIPRLSPGKTWEGAIGGMITATIVAAICLRHLIPAIGEPGGGSAGPWWSALVLGPVLMIAGLLGDLAESLIKRDAGAKDSGDWLPGLGGVWDVSDSILAATMPAYVLFAAGLAG</sequence>
<keyword evidence="17" id="KW-1208">Phospholipid metabolism</keyword>
<evidence type="ECO:0000256" key="7">
    <source>
        <dbReference type="ARBA" id="ARBA00019373"/>
    </source>
</evidence>
<evidence type="ECO:0000256" key="18">
    <source>
        <dbReference type="ARBA" id="ARBA00029893"/>
    </source>
</evidence>
<keyword evidence="10 25" id="KW-0808">Transferase</keyword>
<name>A0A5C5Y3J6_9PLAN</name>
<evidence type="ECO:0000256" key="5">
    <source>
        <dbReference type="ARBA" id="ARBA00010185"/>
    </source>
</evidence>
<evidence type="ECO:0000256" key="17">
    <source>
        <dbReference type="ARBA" id="ARBA00023264"/>
    </source>
</evidence>
<organism evidence="25 26">
    <name type="scientific">Crateriforma conspicua</name>
    <dbReference type="NCBI Taxonomy" id="2527996"/>
    <lineage>
        <taxon>Bacteria</taxon>
        <taxon>Pseudomonadati</taxon>
        <taxon>Planctomycetota</taxon>
        <taxon>Planctomycetia</taxon>
        <taxon>Planctomycetales</taxon>
        <taxon>Planctomycetaceae</taxon>
        <taxon>Crateriforma</taxon>
    </lineage>
</organism>
<feature type="transmembrane region" description="Helical" evidence="24">
    <location>
        <begin position="139"/>
        <end position="157"/>
    </location>
</feature>
<reference evidence="25 26" key="1">
    <citation type="submission" date="2019-02" db="EMBL/GenBank/DDBJ databases">
        <title>Deep-cultivation of Planctomycetes and their phenomic and genomic characterization uncovers novel biology.</title>
        <authorList>
            <person name="Wiegand S."/>
            <person name="Jogler M."/>
            <person name="Boedeker C."/>
            <person name="Pinto D."/>
            <person name="Vollmers J."/>
            <person name="Rivas-Marin E."/>
            <person name="Kohn T."/>
            <person name="Peeters S.H."/>
            <person name="Heuer A."/>
            <person name="Rast P."/>
            <person name="Oberbeckmann S."/>
            <person name="Bunk B."/>
            <person name="Jeske O."/>
            <person name="Meyerdierks A."/>
            <person name="Storesund J.E."/>
            <person name="Kallscheuer N."/>
            <person name="Luecker S."/>
            <person name="Lage O.M."/>
            <person name="Pohl T."/>
            <person name="Merkel B.J."/>
            <person name="Hornburger P."/>
            <person name="Mueller R.-W."/>
            <person name="Bruemmer F."/>
            <person name="Labrenz M."/>
            <person name="Spormann A.M."/>
            <person name="Op Den Camp H."/>
            <person name="Overmann J."/>
            <person name="Amann R."/>
            <person name="Jetten M.S.M."/>
            <person name="Mascher T."/>
            <person name="Medema M.H."/>
            <person name="Devos D.P."/>
            <person name="Kaster A.-K."/>
            <person name="Ovreas L."/>
            <person name="Rohde M."/>
            <person name="Galperin M.Y."/>
            <person name="Jogler C."/>
        </authorList>
    </citation>
    <scope>NUCLEOTIDE SEQUENCE [LARGE SCALE GENOMIC DNA]</scope>
    <source>
        <strain evidence="25 26">Pan14r</strain>
    </source>
</reference>
<evidence type="ECO:0000256" key="9">
    <source>
        <dbReference type="ARBA" id="ARBA00022516"/>
    </source>
</evidence>
<dbReference type="Pfam" id="PF01148">
    <property type="entry name" value="CTP_transf_1"/>
    <property type="match status" value="1"/>
</dbReference>
<dbReference type="PANTHER" id="PTHR46382:SF1">
    <property type="entry name" value="PHOSPHATIDATE CYTIDYLYLTRANSFERASE"/>
    <property type="match status" value="1"/>
</dbReference>
<dbReference type="PANTHER" id="PTHR46382">
    <property type="entry name" value="PHOSPHATIDATE CYTIDYLYLTRANSFERASE"/>
    <property type="match status" value="1"/>
</dbReference>
<protein>
    <recommendedName>
        <fullName evidence="7">Phosphatidate cytidylyltransferase</fullName>
        <ecNumber evidence="6">2.7.7.41</ecNumber>
    </recommendedName>
    <alternativeName>
        <fullName evidence="20">CDP-DAG synthase</fullName>
    </alternativeName>
    <alternativeName>
        <fullName evidence="22">CDP-DG synthase</fullName>
    </alternativeName>
    <alternativeName>
        <fullName evidence="18">CDP-diacylglycerol synthase</fullName>
    </alternativeName>
    <alternativeName>
        <fullName evidence="21">CDP-diglyceride pyrophosphorylase</fullName>
    </alternativeName>
    <alternativeName>
        <fullName evidence="23">CDP-diglyceride synthase</fullName>
    </alternativeName>
    <alternativeName>
        <fullName evidence="19">CTP:phosphatidate cytidylyltransferase</fullName>
    </alternativeName>
</protein>
<evidence type="ECO:0000256" key="22">
    <source>
        <dbReference type="ARBA" id="ARBA00032743"/>
    </source>
</evidence>
<dbReference type="EC" id="2.7.7.41" evidence="6"/>
<dbReference type="GO" id="GO:0005886">
    <property type="term" value="C:plasma membrane"/>
    <property type="evidence" value="ECO:0007669"/>
    <property type="project" value="UniProtKB-SubCell"/>
</dbReference>
<comment type="similarity">
    <text evidence="5">Belongs to the CDS family.</text>
</comment>
<keyword evidence="8" id="KW-1003">Cell membrane</keyword>
<evidence type="ECO:0000256" key="14">
    <source>
        <dbReference type="ARBA" id="ARBA00023098"/>
    </source>
</evidence>
<evidence type="ECO:0000256" key="24">
    <source>
        <dbReference type="SAM" id="Phobius"/>
    </source>
</evidence>
<comment type="catalytic activity">
    <reaction evidence="1">
        <text>a 1,2-diacyl-sn-glycero-3-phosphate + CTP + H(+) = a CDP-1,2-diacyl-sn-glycerol + diphosphate</text>
        <dbReference type="Rhea" id="RHEA:16229"/>
        <dbReference type="ChEBI" id="CHEBI:15378"/>
        <dbReference type="ChEBI" id="CHEBI:33019"/>
        <dbReference type="ChEBI" id="CHEBI:37563"/>
        <dbReference type="ChEBI" id="CHEBI:58332"/>
        <dbReference type="ChEBI" id="CHEBI:58608"/>
        <dbReference type="EC" id="2.7.7.41"/>
    </reaction>
</comment>
<evidence type="ECO:0000256" key="12">
    <source>
        <dbReference type="ARBA" id="ARBA00022695"/>
    </source>
</evidence>
<keyword evidence="14" id="KW-0443">Lipid metabolism</keyword>
<keyword evidence="15 24" id="KW-0472">Membrane</keyword>
<evidence type="ECO:0000256" key="23">
    <source>
        <dbReference type="ARBA" id="ARBA00033406"/>
    </source>
</evidence>
<evidence type="ECO:0000256" key="21">
    <source>
        <dbReference type="ARBA" id="ARBA00032396"/>
    </source>
</evidence>
<evidence type="ECO:0000313" key="26">
    <source>
        <dbReference type="Proteomes" id="UP000317238"/>
    </source>
</evidence>
<evidence type="ECO:0000256" key="6">
    <source>
        <dbReference type="ARBA" id="ARBA00012487"/>
    </source>
</evidence>
<feature type="transmembrane region" description="Helical" evidence="24">
    <location>
        <begin position="211"/>
        <end position="231"/>
    </location>
</feature>
<evidence type="ECO:0000256" key="11">
    <source>
        <dbReference type="ARBA" id="ARBA00022692"/>
    </source>
</evidence>
<dbReference type="GO" id="GO:0016024">
    <property type="term" value="P:CDP-diacylglycerol biosynthetic process"/>
    <property type="evidence" value="ECO:0007669"/>
    <property type="project" value="TreeGrafter"/>
</dbReference>
<evidence type="ECO:0000256" key="19">
    <source>
        <dbReference type="ARBA" id="ARBA00031825"/>
    </source>
</evidence>
<keyword evidence="11 24" id="KW-0812">Transmembrane</keyword>
<dbReference type="EMBL" id="SJPL01000001">
    <property type="protein sequence ID" value="TWT69508.1"/>
    <property type="molecule type" value="Genomic_DNA"/>
</dbReference>
<dbReference type="AlphaFoldDB" id="A0A5C5Y3J6"/>
<comment type="pathway">
    <text evidence="4">Lipid metabolism.</text>
</comment>
<proteinExistence type="inferred from homology"/>
<accession>A0A5C5Y3J6</accession>
<comment type="pathway">
    <text evidence="3">Phospholipid metabolism; CDP-diacylglycerol biosynthesis; CDP-diacylglycerol from sn-glycerol 3-phosphate: step 3/3.</text>
</comment>
<feature type="transmembrane region" description="Helical" evidence="24">
    <location>
        <begin position="72"/>
        <end position="95"/>
    </location>
</feature>
<feature type="transmembrane region" description="Helical" evidence="24">
    <location>
        <begin position="101"/>
        <end position="119"/>
    </location>
</feature>
<dbReference type="Proteomes" id="UP000317238">
    <property type="component" value="Unassembled WGS sequence"/>
</dbReference>
<evidence type="ECO:0000256" key="3">
    <source>
        <dbReference type="ARBA" id="ARBA00005119"/>
    </source>
</evidence>
<feature type="transmembrane region" description="Helical" evidence="24">
    <location>
        <begin position="169"/>
        <end position="190"/>
    </location>
</feature>
<evidence type="ECO:0000256" key="10">
    <source>
        <dbReference type="ARBA" id="ARBA00022679"/>
    </source>
</evidence>
<evidence type="ECO:0000256" key="8">
    <source>
        <dbReference type="ARBA" id="ARBA00022475"/>
    </source>
</evidence>
<evidence type="ECO:0000256" key="16">
    <source>
        <dbReference type="ARBA" id="ARBA00023209"/>
    </source>
</evidence>
<keyword evidence="13 24" id="KW-1133">Transmembrane helix</keyword>
<evidence type="ECO:0000313" key="25">
    <source>
        <dbReference type="EMBL" id="TWT69508.1"/>
    </source>
</evidence>
<evidence type="ECO:0000256" key="15">
    <source>
        <dbReference type="ARBA" id="ARBA00023136"/>
    </source>
</evidence>
<evidence type="ECO:0000256" key="4">
    <source>
        <dbReference type="ARBA" id="ARBA00005189"/>
    </source>
</evidence>